<gene>
    <name evidence="2" type="ORF">SAMN00790413_04198</name>
</gene>
<reference evidence="2" key="1">
    <citation type="submission" date="2017-04" db="EMBL/GenBank/DDBJ databases">
        <authorList>
            <person name="Afonso C.L."/>
            <person name="Miller P.J."/>
            <person name="Scott M.A."/>
            <person name="Spackman E."/>
            <person name="Goraichik I."/>
            <person name="Dimitrov K.M."/>
            <person name="Suarez D.L."/>
            <person name="Swayne D.E."/>
        </authorList>
    </citation>
    <scope>NUCLEOTIDE SEQUENCE [LARGE SCALE GENOMIC DNA]</scope>
    <source>
        <strain evidence="2">KR-140</strain>
    </source>
</reference>
<feature type="region of interest" description="Disordered" evidence="1">
    <location>
        <begin position="87"/>
        <end position="241"/>
    </location>
</feature>
<evidence type="ECO:0000313" key="2">
    <source>
        <dbReference type="EMBL" id="SMB82938.1"/>
    </source>
</evidence>
<evidence type="ECO:0000313" key="3">
    <source>
        <dbReference type="Proteomes" id="UP000192582"/>
    </source>
</evidence>
<dbReference type="STRING" id="695939.SAMN00790413_04198"/>
<feature type="compositionally biased region" description="Basic residues" evidence="1">
    <location>
        <begin position="118"/>
        <end position="134"/>
    </location>
</feature>
<feature type="compositionally biased region" description="Basic and acidic residues" evidence="1">
    <location>
        <begin position="180"/>
        <end position="191"/>
    </location>
</feature>
<dbReference type="EMBL" id="FWWU01000006">
    <property type="protein sequence ID" value="SMB82938.1"/>
    <property type="molecule type" value="Genomic_DNA"/>
</dbReference>
<name>A0A1W1UP84_9DEIO</name>
<evidence type="ECO:0000256" key="1">
    <source>
        <dbReference type="SAM" id="MobiDB-lite"/>
    </source>
</evidence>
<accession>A0A1W1UP84</accession>
<organism evidence="2 3">
    <name type="scientific">Deinococcus hopiensis KR-140</name>
    <dbReference type="NCBI Taxonomy" id="695939"/>
    <lineage>
        <taxon>Bacteria</taxon>
        <taxon>Thermotogati</taxon>
        <taxon>Deinococcota</taxon>
        <taxon>Deinococci</taxon>
        <taxon>Deinococcales</taxon>
        <taxon>Deinococcaceae</taxon>
        <taxon>Deinococcus</taxon>
    </lineage>
</organism>
<keyword evidence="3" id="KW-1185">Reference proteome</keyword>
<dbReference type="Proteomes" id="UP000192582">
    <property type="component" value="Unassembled WGS sequence"/>
</dbReference>
<dbReference type="AlphaFoldDB" id="A0A1W1UP84"/>
<proteinExistence type="predicted"/>
<sequence>MAVGGGRSAPPALHPFGMARSIDFAALAGAAFPALVTHFTPHKGTRRTLQTEQAAMTDIQMAALTAAQGAVGAAQAENFDLLVGMDEQPGDGQGGSAAHVAPRRVTPMGTEVRALLPQRRRRRTLPRPKLRRSPNRPSPTARHPAGLRRRCPSLLPSGRRCLRGHAAHPGPRGRALRSWEAGHHAALEKARSARPAGGGGGRRPARSGGRSEQGLGPPVRRPPPGKQLLIRPGTPGKGQNLAHNAAWVNSLKIKACVRGKQAARRGEKPILFGGLWLPKTRALNRNGAPSGGETAHPW</sequence>
<protein>
    <submittedName>
        <fullName evidence="2">Uncharacterized protein</fullName>
    </submittedName>
</protein>